<dbReference type="RefSeq" id="WP_109709959.1">
    <property type="nucleotide sequence ID" value="NZ_PPED02000001.1"/>
</dbReference>
<evidence type="ECO:0000313" key="9">
    <source>
        <dbReference type="Proteomes" id="UP000236594"/>
    </source>
</evidence>
<dbReference type="GO" id="GO:0009279">
    <property type="term" value="C:cell outer membrane"/>
    <property type="evidence" value="ECO:0007669"/>
    <property type="project" value="UniProtKB-SubCell"/>
</dbReference>
<dbReference type="PROSITE" id="PS51257">
    <property type="entry name" value="PROKAR_LIPOPROTEIN"/>
    <property type="match status" value="1"/>
</dbReference>
<dbReference type="SUPFAM" id="SSF48452">
    <property type="entry name" value="TPR-like"/>
    <property type="match status" value="1"/>
</dbReference>
<dbReference type="OrthoDB" id="5694214at2"/>
<comment type="subcellular location">
    <subcellularLocation>
        <location evidence="1">Cell outer membrane</location>
    </subcellularLocation>
</comment>
<evidence type="ECO:0000259" key="7">
    <source>
        <dbReference type="Pfam" id="PF14322"/>
    </source>
</evidence>
<name>A0A316XC02_9FLAO</name>
<comment type="caution">
    <text evidence="8">The sequence shown here is derived from an EMBL/GenBank/DDBJ whole genome shotgun (WGS) entry which is preliminary data.</text>
</comment>
<dbReference type="InterPro" id="IPR012944">
    <property type="entry name" value="SusD_RagB_dom"/>
</dbReference>
<sequence length="589" mass="67115">MKIYTTITLGIAGALFFISTSCTKDFLDRSPLDIISDNEVWSNPSSIEANLVTLYDNMQTEDFNYTVNDEAGYLSQATDEALRSYTWGSFSTQAIIPTNTYGWWGYKAVRQVNLFIQKISTSNLSVEQKTNYLTEARFLRAFYYFSIVKRYGGVPIIDKVQEYSGGDITPLQVSRNTEQETYDFILKELNEIIPLLPVSQNDNNRFRATRWAALALKSRAMLYAGSIAKYASVQINGLIGIPGSEAQRYYTESLKASKEIIESGKFTLYNKTPDKAENFQQLFLDKGMHSEAIFVKAFNSPDKTHSFDYYNAPQSFRVDYGNVTNPTIDMVEAFEYIDGSQGTLKIKDANGNLIKYNSPTDLFTGKDPRFFATILYPMAPWQGNIVEIRRGIIDNGQKIESGKLTDMYGTGTNAITIVGKDGPLTTWDPTKTGFYIKKFMNPSIRVPYGRSDTNWMVFRLGETYLNAAEAAFELGDSGPALTYLNKIRSRAGIAEKVSVDIEVIRHERFVELAFENHRFWDLRRWRIGTSVINNRQFKGLYPYLNWQDKTYVFEEVALSRPNKTYTEKLYWEAIPGISANPNLIQNPLY</sequence>
<dbReference type="Pfam" id="PF07980">
    <property type="entry name" value="SusD_RagB"/>
    <property type="match status" value="1"/>
</dbReference>
<dbReference type="Proteomes" id="UP000236594">
    <property type="component" value="Unassembled WGS sequence"/>
</dbReference>
<evidence type="ECO:0000256" key="2">
    <source>
        <dbReference type="ARBA" id="ARBA00006275"/>
    </source>
</evidence>
<proteinExistence type="inferred from homology"/>
<dbReference type="InterPro" id="IPR033985">
    <property type="entry name" value="SusD-like_N"/>
</dbReference>
<dbReference type="Pfam" id="PF14322">
    <property type="entry name" value="SusD-like_3"/>
    <property type="match status" value="1"/>
</dbReference>
<reference evidence="8 9" key="1">
    <citation type="submission" date="2018-04" db="EMBL/GenBank/DDBJ databases">
        <title>Draft Genome Sequence of Phosphate-Solubilizing Chryseobacterium sp. ISE14 that is a Biocontrol and Plant Growth-Promoting Rhizobacterium Isolated from Cucumber.</title>
        <authorList>
            <person name="Jeong J.-J."/>
            <person name="Sang M.K."/>
            <person name="Choi I.-G."/>
            <person name="Kim K.D."/>
        </authorList>
    </citation>
    <scope>NUCLEOTIDE SEQUENCE [LARGE SCALE GENOMIC DNA]</scope>
    <source>
        <strain evidence="8 9">ISE14</strain>
    </source>
</reference>
<evidence type="ECO:0000256" key="3">
    <source>
        <dbReference type="ARBA" id="ARBA00022729"/>
    </source>
</evidence>
<dbReference type="AlphaFoldDB" id="A0A316XC02"/>
<accession>A0A316XC02</accession>
<comment type="similarity">
    <text evidence="2">Belongs to the SusD family.</text>
</comment>
<protein>
    <submittedName>
        <fullName evidence="8">RagB/SusD family nutrient uptake outer membrane protein</fullName>
    </submittedName>
</protein>
<keyword evidence="3" id="KW-0732">Signal</keyword>
<evidence type="ECO:0000256" key="1">
    <source>
        <dbReference type="ARBA" id="ARBA00004442"/>
    </source>
</evidence>
<feature type="domain" description="SusD-like N-terminal" evidence="7">
    <location>
        <begin position="25"/>
        <end position="222"/>
    </location>
</feature>
<gene>
    <name evidence="8" type="ORF">C1631_001490</name>
</gene>
<keyword evidence="4" id="KW-0472">Membrane</keyword>
<evidence type="ECO:0000313" key="8">
    <source>
        <dbReference type="EMBL" id="PWN71322.1"/>
    </source>
</evidence>
<evidence type="ECO:0000256" key="4">
    <source>
        <dbReference type="ARBA" id="ARBA00023136"/>
    </source>
</evidence>
<evidence type="ECO:0000256" key="5">
    <source>
        <dbReference type="ARBA" id="ARBA00023237"/>
    </source>
</evidence>
<dbReference type="InterPro" id="IPR011990">
    <property type="entry name" value="TPR-like_helical_dom_sf"/>
</dbReference>
<evidence type="ECO:0000259" key="6">
    <source>
        <dbReference type="Pfam" id="PF07980"/>
    </source>
</evidence>
<dbReference type="EMBL" id="PPED02000001">
    <property type="protein sequence ID" value="PWN71322.1"/>
    <property type="molecule type" value="Genomic_DNA"/>
</dbReference>
<dbReference type="Gene3D" id="1.25.40.390">
    <property type="match status" value="1"/>
</dbReference>
<feature type="domain" description="RagB/SusD" evidence="6">
    <location>
        <begin position="291"/>
        <end position="589"/>
    </location>
</feature>
<keyword evidence="9" id="KW-1185">Reference proteome</keyword>
<keyword evidence="5" id="KW-0998">Cell outer membrane</keyword>
<organism evidence="8 9">
    <name type="scientific">Chryseobacterium phosphatilyticum</name>
    <dbReference type="NCBI Taxonomy" id="475075"/>
    <lineage>
        <taxon>Bacteria</taxon>
        <taxon>Pseudomonadati</taxon>
        <taxon>Bacteroidota</taxon>
        <taxon>Flavobacteriia</taxon>
        <taxon>Flavobacteriales</taxon>
        <taxon>Weeksellaceae</taxon>
        <taxon>Chryseobacterium group</taxon>
        <taxon>Chryseobacterium</taxon>
    </lineage>
</organism>